<dbReference type="Pfam" id="PF01810">
    <property type="entry name" value="LysE"/>
    <property type="match status" value="1"/>
</dbReference>
<dbReference type="InterPro" id="IPR001123">
    <property type="entry name" value="LeuE-type"/>
</dbReference>
<dbReference type="GO" id="GO:0005886">
    <property type="term" value="C:plasma membrane"/>
    <property type="evidence" value="ECO:0007669"/>
    <property type="project" value="UniProtKB-SubCell"/>
</dbReference>
<dbReference type="OrthoDB" id="581870at2"/>
<feature type="transmembrane region" description="Helical" evidence="6">
    <location>
        <begin position="69"/>
        <end position="93"/>
    </location>
</feature>
<comment type="subcellular location">
    <subcellularLocation>
        <location evidence="1">Cell membrane</location>
        <topology evidence="1">Multi-pass membrane protein</topology>
    </subcellularLocation>
</comment>
<dbReference type="RefSeq" id="WP_120384313.1">
    <property type="nucleotide sequence ID" value="NZ_RAXT01000020.1"/>
</dbReference>
<evidence type="ECO:0000256" key="6">
    <source>
        <dbReference type="SAM" id="Phobius"/>
    </source>
</evidence>
<keyword evidence="3 6" id="KW-0812">Transmembrane</keyword>
<dbReference type="PANTHER" id="PTHR30086">
    <property type="entry name" value="ARGININE EXPORTER PROTEIN ARGO"/>
    <property type="match status" value="1"/>
</dbReference>
<evidence type="ECO:0000256" key="5">
    <source>
        <dbReference type="ARBA" id="ARBA00023136"/>
    </source>
</evidence>
<proteinExistence type="predicted"/>
<keyword evidence="8" id="KW-1185">Reference proteome</keyword>
<sequence>MTLFLTIAITHFVALLTPGVDFFLILKTLMQKGVNAAKLVCIGIACGNATILFSIYLSLFVLGKIDMNVLFYIQYVGAIYLVYLACQCFYALWFKVHSKDYLDQSVTLAVKTTPWKSLLHGLSSSLLNPKNIMFYSALVVLIYPKYDAIQNFSVSLWMVAVVLFWNLGIVKLLSLESYRLWLQRNIRYLYCLSGFCFFIFAFILVLS</sequence>
<protein>
    <submittedName>
        <fullName evidence="7">LysE family translocator</fullName>
    </submittedName>
</protein>
<feature type="transmembrane region" description="Helical" evidence="6">
    <location>
        <begin position="38"/>
        <end position="63"/>
    </location>
</feature>
<reference evidence="7 8" key="1">
    <citation type="submission" date="2018-09" db="EMBL/GenBank/DDBJ databases">
        <title>The draft genome of Acinetobacter spp. strains.</title>
        <authorList>
            <person name="Qin J."/>
            <person name="Feng Y."/>
            <person name="Zong Z."/>
        </authorList>
    </citation>
    <scope>NUCLEOTIDE SEQUENCE [LARGE SCALE GENOMIC DNA]</scope>
    <source>
        <strain evidence="7 8">WCHAc060115</strain>
    </source>
</reference>
<comment type="caution">
    <text evidence="7">The sequence shown here is derived from an EMBL/GenBank/DDBJ whole genome shotgun (WGS) entry which is preliminary data.</text>
</comment>
<dbReference type="Proteomes" id="UP000280405">
    <property type="component" value="Unassembled WGS sequence"/>
</dbReference>
<evidence type="ECO:0000313" key="7">
    <source>
        <dbReference type="EMBL" id="RKG37492.1"/>
    </source>
</evidence>
<feature type="transmembrane region" description="Helical" evidence="6">
    <location>
        <begin position="186"/>
        <end position="206"/>
    </location>
</feature>
<evidence type="ECO:0000256" key="2">
    <source>
        <dbReference type="ARBA" id="ARBA00022475"/>
    </source>
</evidence>
<keyword evidence="4 6" id="KW-1133">Transmembrane helix</keyword>
<accession>A0A3A8ERI0</accession>
<evidence type="ECO:0000313" key="8">
    <source>
        <dbReference type="Proteomes" id="UP000280405"/>
    </source>
</evidence>
<dbReference type="PANTHER" id="PTHR30086:SF17">
    <property type="entry name" value="LYSE FAMILY TRANSLOCATOR"/>
    <property type="match status" value="1"/>
</dbReference>
<organism evidence="7 8">
    <name type="scientific">Acinetobacter rongchengensis</name>
    <dbReference type="NCBI Taxonomy" id="2419601"/>
    <lineage>
        <taxon>Bacteria</taxon>
        <taxon>Pseudomonadati</taxon>
        <taxon>Pseudomonadota</taxon>
        <taxon>Gammaproteobacteria</taxon>
        <taxon>Moraxellales</taxon>
        <taxon>Moraxellaceae</taxon>
        <taxon>Acinetobacter</taxon>
    </lineage>
</organism>
<dbReference type="GO" id="GO:0015171">
    <property type="term" value="F:amino acid transmembrane transporter activity"/>
    <property type="evidence" value="ECO:0007669"/>
    <property type="project" value="TreeGrafter"/>
</dbReference>
<evidence type="ECO:0000256" key="1">
    <source>
        <dbReference type="ARBA" id="ARBA00004651"/>
    </source>
</evidence>
<feature type="transmembrane region" description="Helical" evidence="6">
    <location>
        <begin position="6"/>
        <end position="26"/>
    </location>
</feature>
<gene>
    <name evidence="7" type="ORF">D7V20_10875</name>
</gene>
<evidence type="ECO:0000256" key="4">
    <source>
        <dbReference type="ARBA" id="ARBA00022989"/>
    </source>
</evidence>
<feature type="transmembrane region" description="Helical" evidence="6">
    <location>
        <begin position="132"/>
        <end position="149"/>
    </location>
</feature>
<evidence type="ECO:0000256" key="3">
    <source>
        <dbReference type="ARBA" id="ARBA00022692"/>
    </source>
</evidence>
<feature type="transmembrane region" description="Helical" evidence="6">
    <location>
        <begin position="155"/>
        <end position="174"/>
    </location>
</feature>
<keyword evidence="5 6" id="KW-0472">Membrane</keyword>
<dbReference type="AlphaFoldDB" id="A0A3A8ERI0"/>
<keyword evidence="2" id="KW-1003">Cell membrane</keyword>
<name>A0A3A8ERI0_9GAMM</name>
<dbReference type="EMBL" id="RAXT01000020">
    <property type="protein sequence ID" value="RKG37492.1"/>
    <property type="molecule type" value="Genomic_DNA"/>
</dbReference>